<protein>
    <submittedName>
        <fullName evidence="1">Dimethylmenaquinone methyltransferase</fullName>
    </submittedName>
</protein>
<proteinExistence type="predicted"/>
<name>A0A2R4WQ38_9HYPH</name>
<accession>A0A2R4WQ38</accession>
<keyword evidence="1" id="KW-0489">Methyltransferase</keyword>
<evidence type="ECO:0000313" key="2">
    <source>
        <dbReference type="Proteomes" id="UP000244755"/>
    </source>
</evidence>
<dbReference type="InterPro" id="IPR038763">
    <property type="entry name" value="DHH_sf"/>
</dbReference>
<dbReference type="GO" id="GO:0032259">
    <property type="term" value="P:methylation"/>
    <property type="evidence" value="ECO:0007669"/>
    <property type="project" value="UniProtKB-KW"/>
</dbReference>
<dbReference type="AlphaFoldDB" id="A0A2R4WQ38"/>
<dbReference type="Proteomes" id="UP000244755">
    <property type="component" value="Chromosome 1"/>
</dbReference>
<gene>
    <name evidence="1" type="ORF">DA075_24505</name>
</gene>
<keyword evidence="2" id="KW-1185">Reference proteome</keyword>
<dbReference type="EMBL" id="CP028843">
    <property type="protein sequence ID" value="AWB23662.1"/>
    <property type="molecule type" value="Genomic_DNA"/>
</dbReference>
<dbReference type="RefSeq" id="WP_099955441.1">
    <property type="nucleotide sequence ID" value="NZ_CP028843.1"/>
</dbReference>
<evidence type="ECO:0000313" key="1">
    <source>
        <dbReference type="EMBL" id="AWB23662.1"/>
    </source>
</evidence>
<reference evidence="1 2" key="1">
    <citation type="submission" date="2018-04" db="EMBL/GenBank/DDBJ databases">
        <title>Methylobacterium sp. PR1016A genome.</title>
        <authorList>
            <person name="Park W."/>
        </authorList>
    </citation>
    <scope>NUCLEOTIDE SEQUENCE [LARGE SCALE GENOMIC DNA]</scope>
    <source>
        <strain evidence="1 2">PR1016A</strain>
    </source>
</reference>
<sequence length="393" mass="42176">MRLTQITHHDLDGYGAATLVAAYAEPARIVHVPRYGDVGPVVDDELKRLGKTKAAEMVLITDLGIEEPTIAFLRRFAAMNRKRAPEEPHRLVVLDHHTSSIDQMRRQGLEPKPDADNPRLSRFDLGDPAITVLVDEASSATKMVETHRALFATREADPAKASSGIVAEDLALLVASVDALDLWRKDDPHFPGGFALDEIFWDNVGTLVPVGHPAHDPFVARLLIEATAKLRAGATPAELERAVPAIRGAIVDDLMRDAPDDDASLTTRQRMARALARSDALFHALPDGTLLSFALDAGTFQRVSDLVMASGRAKRLVNVQRAGTLSFRSIDGTALDGARLFRGGGHQDAAGGKLPSGTAFSLADAVAQVEPVLNPPKSAAADSPFAALKNWKG</sequence>
<dbReference type="OrthoDB" id="5800592at2"/>
<organism evidence="1 2">
    <name type="scientific">Methylobacterium currus</name>
    <dbReference type="NCBI Taxonomy" id="2051553"/>
    <lineage>
        <taxon>Bacteria</taxon>
        <taxon>Pseudomonadati</taxon>
        <taxon>Pseudomonadota</taxon>
        <taxon>Alphaproteobacteria</taxon>
        <taxon>Hyphomicrobiales</taxon>
        <taxon>Methylobacteriaceae</taxon>
        <taxon>Methylobacterium</taxon>
    </lineage>
</organism>
<dbReference type="KEGG" id="mee:DA075_24505"/>
<dbReference type="GO" id="GO:0008168">
    <property type="term" value="F:methyltransferase activity"/>
    <property type="evidence" value="ECO:0007669"/>
    <property type="project" value="UniProtKB-KW"/>
</dbReference>
<dbReference type="SUPFAM" id="SSF64182">
    <property type="entry name" value="DHH phosphoesterases"/>
    <property type="match status" value="1"/>
</dbReference>
<keyword evidence="1" id="KW-0808">Transferase</keyword>